<feature type="region of interest" description="Disordered" evidence="1">
    <location>
        <begin position="108"/>
        <end position="154"/>
    </location>
</feature>
<sequence length="193" mass="21517">MKLITLARRTSGQWTQCEADRYNTGQSRVVEWSEVKRNIPGKVAERSEIELDLKQTELSTLSAGGPIQPKAMELHGSIDKEPNGINIVGREPNGIKIVGIEPNSRRGLLDPNVRRPEPNVRGLTELNGRGRREANERGLPDPHGRGLTDQNGRGREELNGLIATVKCRTVLHSKRSPSHWPNGLTIRFKGRRS</sequence>
<organism evidence="2 3">
    <name type="scientific">Phaseolus angularis</name>
    <name type="common">Azuki bean</name>
    <name type="synonym">Vigna angularis</name>
    <dbReference type="NCBI Taxonomy" id="3914"/>
    <lineage>
        <taxon>Eukaryota</taxon>
        <taxon>Viridiplantae</taxon>
        <taxon>Streptophyta</taxon>
        <taxon>Embryophyta</taxon>
        <taxon>Tracheophyta</taxon>
        <taxon>Spermatophyta</taxon>
        <taxon>Magnoliopsida</taxon>
        <taxon>eudicotyledons</taxon>
        <taxon>Gunneridae</taxon>
        <taxon>Pentapetalae</taxon>
        <taxon>rosids</taxon>
        <taxon>fabids</taxon>
        <taxon>Fabales</taxon>
        <taxon>Fabaceae</taxon>
        <taxon>Papilionoideae</taxon>
        <taxon>50 kb inversion clade</taxon>
        <taxon>NPAAA clade</taxon>
        <taxon>indigoferoid/millettioid clade</taxon>
        <taxon>Phaseoleae</taxon>
        <taxon>Vigna</taxon>
    </lineage>
</organism>
<reference evidence="3" key="1">
    <citation type="journal article" date="2015" name="Proc. Natl. Acad. Sci. U.S.A.">
        <title>Genome sequencing of adzuki bean (Vigna angularis) provides insight into high starch and low fat accumulation and domestication.</title>
        <authorList>
            <person name="Yang K."/>
            <person name="Tian Z."/>
            <person name="Chen C."/>
            <person name="Luo L."/>
            <person name="Zhao B."/>
            <person name="Wang Z."/>
            <person name="Yu L."/>
            <person name="Li Y."/>
            <person name="Sun Y."/>
            <person name="Li W."/>
            <person name="Chen Y."/>
            <person name="Li Y."/>
            <person name="Zhang Y."/>
            <person name="Ai D."/>
            <person name="Zhao J."/>
            <person name="Shang C."/>
            <person name="Ma Y."/>
            <person name="Wu B."/>
            <person name="Wang M."/>
            <person name="Gao L."/>
            <person name="Sun D."/>
            <person name="Zhang P."/>
            <person name="Guo F."/>
            <person name="Wang W."/>
            <person name="Li Y."/>
            <person name="Wang J."/>
            <person name="Varshney R.K."/>
            <person name="Wang J."/>
            <person name="Ling H.Q."/>
            <person name="Wan P."/>
        </authorList>
    </citation>
    <scope>NUCLEOTIDE SEQUENCE</scope>
    <source>
        <strain evidence="3">cv. Jingnong 6</strain>
    </source>
</reference>
<feature type="compositionally biased region" description="Basic and acidic residues" evidence="1">
    <location>
        <begin position="108"/>
        <end position="118"/>
    </location>
</feature>
<proteinExistence type="predicted"/>
<dbReference type="EMBL" id="CM003380">
    <property type="protein sequence ID" value="KOM56184.1"/>
    <property type="molecule type" value="Genomic_DNA"/>
</dbReference>
<accession>A0A0L9VN59</accession>
<dbReference type="Proteomes" id="UP000053144">
    <property type="component" value="Chromosome 10"/>
</dbReference>
<evidence type="ECO:0000313" key="2">
    <source>
        <dbReference type="EMBL" id="KOM56184.1"/>
    </source>
</evidence>
<evidence type="ECO:0000313" key="3">
    <source>
        <dbReference type="Proteomes" id="UP000053144"/>
    </source>
</evidence>
<dbReference type="AlphaFoldDB" id="A0A0L9VN59"/>
<dbReference type="Gramene" id="KOM56184">
    <property type="protein sequence ID" value="KOM56184"/>
    <property type="gene ID" value="LR48_Vigan10g207600"/>
</dbReference>
<feature type="compositionally biased region" description="Basic and acidic residues" evidence="1">
    <location>
        <begin position="128"/>
        <end position="154"/>
    </location>
</feature>
<protein>
    <submittedName>
        <fullName evidence="2">Uncharacterized protein</fullName>
    </submittedName>
</protein>
<gene>
    <name evidence="2" type="ORF">LR48_Vigan10g207600</name>
</gene>
<evidence type="ECO:0000256" key="1">
    <source>
        <dbReference type="SAM" id="MobiDB-lite"/>
    </source>
</evidence>
<name>A0A0L9VN59_PHAAN</name>